<dbReference type="PROSITE" id="PS50067">
    <property type="entry name" value="KINESIN_MOTOR_2"/>
    <property type="match status" value="1"/>
</dbReference>
<dbReference type="InterPro" id="IPR001752">
    <property type="entry name" value="Kinesin_motor_dom"/>
</dbReference>
<name>A0AAD5SKC3_9FUNG</name>
<dbReference type="GO" id="GO:0005524">
    <property type="term" value="F:ATP binding"/>
    <property type="evidence" value="ECO:0007669"/>
    <property type="project" value="UniProtKB-KW"/>
</dbReference>
<dbReference type="GO" id="GO:0003777">
    <property type="term" value="F:microtubule motor activity"/>
    <property type="evidence" value="ECO:0007669"/>
    <property type="project" value="InterPro"/>
</dbReference>
<feature type="compositionally biased region" description="Low complexity" evidence="8">
    <location>
        <begin position="775"/>
        <end position="790"/>
    </location>
</feature>
<dbReference type="Pfam" id="PF00225">
    <property type="entry name" value="Kinesin"/>
    <property type="match status" value="1"/>
</dbReference>
<keyword evidence="4" id="KW-0175">Coiled coil</keyword>
<reference evidence="10" key="1">
    <citation type="submission" date="2020-05" db="EMBL/GenBank/DDBJ databases">
        <title>Phylogenomic resolution of chytrid fungi.</title>
        <authorList>
            <person name="Stajich J.E."/>
            <person name="Amses K."/>
            <person name="Simmons R."/>
            <person name="Seto K."/>
            <person name="Myers J."/>
            <person name="Bonds A."/>
            <person name="Quandt C.A."/>
            <person name="Barry K."/>
            <person name="Liu P."/>
            <person name="Grigoriev I."/>
            <person name="Longcore J.E."/>
            <person name="James T.Y."/>
        </authorList>
    </citation>
    <scope>NUCLEOTIDE SEQUENCE</scope>
    <source>
        <strain evidence="10">JEL0318</strain>
    </source>
</reference>
<evidence type="ECO:0000259" key="9">
    <source>
        <dbReference type="PROSITE" id="PS50067"/>
    </source>
</evidence>
<dbReference type="SUPFAM" id="SSF52540">
    <property type="entry name" value="P-loop containing nucleoside triphosphate hydrolases"/>
    <property type="match status" value="1"/>
</dbReference>
<dbReference type="PROSITE" id="PS00411">
    <property type="entry name" value="KINESIN_MOTOR_1"/>
    <property type="match status" value="1"/>
</dbReference>
<evidence type="ECO:0000256" key="1">
    <source>
        <dbReference type="ARBA" id="ARBA00022701"/>
    </source>
</evidence>
<feature type="region of interest" description="Disordered" evidence="8">
    <location>
        <begin position="693"/>
        <end position="808"/>
    </location>
</feature>
<dbReference type="Proteomes" id="UP001212841">
    <property type="component" value="Unassembled WGS sequence"/>
</dbReference>
<dbReference type="PANTHER" id="PTHR47968:SF13">
    <property type="entry name" value="KINESIN-LIKE PROTEIN KIF19 ISOFORM X1"/>
    <property type="match status" value="1"/>
</dbReference>
<feature type="compositionally biased region" description="Polar residues" evidence="8">
    <location>
        <begin position="694"/>
        <end position="710"/>
    </location>
</feature>
<keyword evidence="2 7" id="KW-0547">Nucleotide-binding</keyword>
<dbReference type="GO" id="GO:0008017">
    <property type="term" value="F:microtubule binding"/>
    <property type="evidence" value="ECO:0007669"/>
    <property type="project" value="InterPro"/>
</dbReference>
<dbReference type="InterPro" id="IPR027640">
    <property type="entry name" value="Kinesin-like_fam"/>
</dbReference>
<dbReference type="GO" id="GO:0007018">
    <property type="term" value="P:microtubule-based movement"/>
    <property type="evidence" value="ECO:0007669"/>
    <property type="project" value="InterPro"/>
</dbReference>
<comment type="caution">
    <text evidence="10">The sequence shown here is derived from an EMBL/GenBank/DDBJ whole genome shotgun (WGS) entry which is preliminary data.</text>
</comment>
<evidence type="ECO:0000256" key="4">
    <source>
        <dbReference type="ARBA" id="ARBA00023054"/>
    </source>
</evidence>
<gene>
    <name evidence="10" type="primary">KLP5</name>
    <name evidence="10" type="ORF">HK097_001934</name>
</gene>
<dbReference type="EMBL" id="JADGJD010000014">
    <property type="protein sequence ID" value="KAJ3056990.1"/>
    <property type="molecule type" value="Genomic_DNA"/>
</dbReference>
<accession>A0AAD5SKC3</accession>
<comment type="similarity">
    <text evidence="6 7">Belongs to the TRAFAC class myosin-kinesin ATPase superfamily. Kinesin family.</text>
</comment>
<dbReference type="Gene3D" id="3.40.850.10">
    <property type="entry name" value="Kinesin motor domain"/>
    <property type="match status" value="1"/>
</dbReference>
<feature type="compositionally biased region" description="Polar residues" evidence="8">
    <location>
        <begin position="590"/>
        <end position="620"/>
    </location>
</feature>
<comment type="caution">
    <text evidence="6">Lacks conserved residue(s) required for the propagation of feature annotation.</text>
</comment>
<dbReference type="PANTHER" id="PTHR47968">
    <property type="entry name" value="CENTROMERE PROTEIN E"/>
    <property type="match status" value="1"/>
</dbReference>
<evidence type="ECO:0000256" key="7">
    <source>
        <dbReference type="RuleBase" id="RU000394"/>
    </source>
</evidence>
<feature type="region of interest" description="Disordered" evidence="8">
    <location>
        <begin position="261"/>
        <end position="280"/>
    </location>
</feature>
<evidence type="ECO:0000256" key="6">
    <source>
        <dbReference type="PROSITE-ProRule" id="PRU00283"/>
    </source>
</evidence>
<dbReference type="InterPro" id="IPR027417">
    <property type="entry name" value="P-loop_NTPase"/>
</dbReference>
<feature type="compositionally biased region" description="Acidic residues" evidence="8">
    <location>
        <begin position="496"/>
        <end position="511"/>
    </location>
</feature>
<dbReference type="InterPro" id="IPR036961">
    <property type="entry name" value="Kinesin_motor_dom_sf"/>
</dbReference>
<evidence type="ECO:0000256" key="2">
    <source>
        <dbReference type="ARBA" id="ARBA00022741"/>
    </source>
</evidence>
<feature type="compositionally biased region" description="Basic and acidic residues" evidence="8">
    <location>
        <begin position="752"/>
        <end position="773"/>
    </location>
</feature>
<keyword evidence="1 7" id="KW-0493">Microtubule</keyword>
<dbReference type="PRINTS" id="PR00380">
    <property type="entry name" value="KINESINHEAVY"/>
</dbReference>
<dbReference type="AlphaFoldDB" id="A0AAD5SKC3"/>
<feature type="region of interest" description="Disordered" evidence="8">
    <location>
        <begin position="494"/>
        <end position="627"/>
    </location>
</feature>
<keyword evidence="5 7" id="KW-0505">Motor protein</keyword>
<keyword evidence="11" id="KW-1185">Reference proteome</keyword>
<feature type="region of interest" description="Disordered" evidence="8">
    <location>
        <begin position="641"/>
        <end position="670"/>
    </location>
</feature>
<evidence type="ECO:0000313" key="11">
    <source>
        <dbReference type="Proteomes" id="UP001212841"/>
    </source>
</evidence>
<dbReference type="InterPro" id="IPR019821">
    <property type="entry name" value="Kinesin_motor_CS"/>
</dbReference>
<evidence type="ECO:0000256" key="5">
    <source>
        <dbReference type="ARBA" id="ARBA00023175"/>
    </source>
</evidence>
<sequence length="808" mass="87715">MRDLFAQIDQRSVTHHIESTVSYLEVYNENIRDLLAPSSPANASSHLDLREDDTQSRVVVSHLSEHRPKHVNDVMNMLLRGNENRTKAPTEANAVSSRSHAVLQICVKVREKTASSSIEWKIATLSIIDLAGSERASVTKNKGERLLEGANINRSLLALGNCINALCSDKPNHVPYRDSKLTRLLKYSLSGSCKVVMIANISPSSIHYDETHNTLKYANRAKNISTKIVQNSVNVDIHLAQYPKVIEELRAEVHELRRQLAENGAEGPQSQSSTGKLPDTTEADFAAAREIVDRLKRLLEKVDAKQLDYVNASLQIDRNERRLSLMRTLHAALLDVSAVSDANELAAAMEALYASNTALRHNADQAEVAMKRHMVTVERLREGKGIRDTVVRERLQADCAGLVTLSLVTRESKAAELWRRVGKEVREEMEGMAGRLGRIVVALHAGMQFAGASDGAAAAAKMEEAFGDAVLVLMELSGRGGNVVDVPEVDVGYDSVSEDESSWGDEVNEMEQSDRSKGTSATNLTPEREPPASTPPTPPTAIKVQSPVDDDATPTADRISRRNNAKRGSDDNLEDQPTTKRLRSTRTDNSRTTANTPDDLSTISKPRTNPSNDSDLTAQLSRPIPDLSSTLPATIVFHDADNTDNLRDSQAGPVRASPARRAKRREARQSLIPVMRSRRDSVAPAGELDIATPFGSSIPATPSKLRNGSTAKGKKGGVDGEGGGRMTPRTTKSRKVAGMESAMKSGRSGRGRVKDLVSDLEELAKENGEKGSRDAGVTASFGSAGSVGVGLRSEGVQTRSARRRLVDG</sequence>
<protein>
    <recommendedName>
        <fullName evidence="7">Kinesin-like protein</fullName>
    </recommendedName>
</protein>
<dbReference type="GO" id="GO:0005874">
    <property type="term" value="C:microtubule"/>
    <property type="evidence" value="ECO:0007669"/>
    <property type="project" value="UniProtKB-KW"/>
</dbReference>
<organism evidence="10 11">
    <name type="scientific">Rhizophlyctis rosea</name>
    <dbReference type="NCBI Taxonomy" id="64517"/>
    <lineage>
        <taxon>Eukaryota</taxon>
        <taxon>Fungi</taxon>
        <taxon>Fungi incertae sedis</taxon>
        <taxon>Chytridiomycota</taxon>
        <taxon>Chytridiomycota incertae sedis</taxon>
        <taxon>Chytridiomycetes</taxon>
        <taxon>Rhizophlyctidales</taxon>
        <taxon>Rhizophlyctidaceae</taxon>
        <taxon>Rhizophlyctis</taxon>
    </lineage>
</organism>
<keyword evidence="3 7" id="KW-0067">ATP-binding</keyword>
<dbReference type="SMART" id="SM00129">
    <property type="entry name" value="KISc"/>
    <property type="match status" value="1"/>
</dbReference>
<feature type="domain" description="Kinesin motor" evidence="9">
    <location>
        <begin position="1"/>
        <end position="224"/>
    </location>
</feature>
<evidence type="ECO:0000313" key="10">
    <source>
        <dbReference type="EMBL" id="KAJ3056990.1"/>
    </source>
</evidence>
<evidence type="ECO:0000256" key="3">
    <source>
        <dbReference type="ARBA" id="ARBA00022840"/>
    </source>
</evidence>
<evidence type="ECO:0000256" key="8">
    <source>
        <dbReference type="SAM" id="MobiDB-lite"/>
    </source>
</evidence>
<proteinExistence type="inferred from homology"/>